<gene>
    <name evidence="1" type="ORF">ACFSBW_07830</name>
</gene>
<evidence type="ECO:0000313" key="2">
    <source>
        <dbReference type="Proteomes" id="UP001597052"/>
    </source>
</evidence>
<evidence type="ECO:0000313" key="1">
    <source>
        <dbReference type="EMBL" id="MFD1641782.1"/>
    </source>
</evidence>
<organism evidence="1 2">
    <name type="scientific">Halohasta litorea</name>
    <dbReference type="NCBI Taxonomy" id="869891"/>
    <lineage>
        <taxon>Archaea</taxon>
        <taxon>Methanobacteriati</taxon>
        <taxon>Methanobacteriota</taxon>
        <taxon>Stenosarchaea group</taxon>
        <taxon>Halobacteria</taxon>
        <taxon>Halobacteriales</taxon>
        <taxon>Haloferacaceae</taxon>
        <taxon>Halohasta</taxon>
    </lineage>
</organism>
<comment type="caution">
    <text evidence="1">The sequence shown here is derived from an EMBL/GenBank/DDBJ whole genome shotgun (WGS) entry which is preliminary data.</text>
</comment>
<accession>A0ABD6D6P9</accession>
<name>A0ABD6D6P9_9EURY</name>
<dbReference type="AlphaFoldDB" id="A0ABD6D6P9"/>
<keyword evidence="2" id="KW-1185">Reference proteome</keyword>
<protein>
    <submittedName>
        <fullName evidence="1">Uncharacterized protein</fullName>
    </submittedName>
</protein>
<dbReference type="Proteomes" id="UP001597052">
    <property type="component" value="Unassembled WGS sequence"/>
</dbReference>
<proteinExistence type="predicted"/>
<dbReference type="RefSeq" id="WP_256395836.1">
    <property type="nucleotide sequence ID" value="NZ_JANHDJ010000002.1"/>
</dbReference>
<dbReference type="EMBL" id="JBHUDM010000002">
    <property type="protein sequence ID" value="MFD1641782.1"/>
    <property type="molecule type" value="Genomic_DNA"/>
</dbReference>
<reference evidence="1 2" key="1">
    <citation type="journal article" date="2019" name="Int. J. Syst. Evol. Microbiol.">
        <title>The Global Catalogue of Microorganisms (GCM) 10K type strain sequencing project: providing services to taxonomists for standard genome sequencing and annotation.</title>
        <authorList>
            <consortium name="The Broad Institute Genomics Platform"/>
            <consortium name="The Broad Institute Genome Sequencing Center for Infectious Disease"/>
            <person name="Wu L."/>
            <person name="Ma J."/>
        </authorList>
    </citation>
    <scope>NUCLEOTIDE SEQUENCE [LARGE SCALE GENOMIC DNA]</scope>
    <source>
        <strain evidence="1 2">CGMCC 1.10593</strain>
    </source>
</reference>
<sequence>MEAVDRFLAMLDLPKNGQSKVFIPIIADPHVQIAVLGQPTIKCVNVVQQYGSNIYNQEPQICLLYPLSRVMLQLD</sequence>